<evidence type="ECO:0000256" key="1">
    <source>
        <dbReference type="ARBA" id="ARBA00005189"/>
    </source>
</evidence>
<dbReference type="Proteomes" id="UP000317332">
    <property type="component" value="Unassembled WGS sequence"/>
</dbReference>
<sequence length="182" mass="21492">MRWLARFIYFKILGWKIVGNTNFSKDTIKKAVIIAAPHTSWHDFYIGLLLRKILGVKTNFIGKAELFKWPFGYYFRSIGGVPVNRKERQDLVSSIVDIFNERDEFRLTLAPEGTRKKVDKWRTGFYHIAKQANVPIIMFTLDFEYKQNNISAPFYPTDNQEADFKFIRNFYKDVKGKIPEYS</sequence>
<organism evidence="5 6">
    <name type="scientific">Paucihalobacter ruber</name>
    <dbReference type="NCBI Taxonomy" id="2567861"/>
    <lineage>
        <taxon>Bacteria</taxon>
        <taxon>Pseudomonadati</taxon>
        <taxon>Bacteroidota</taxon>
        <taxon>Flavobacteriia</taxon>
        <taxon>Flavobacteriales</taxon>
        <taxon>Flavobacteriaceae</taxon>
        <taxon>Paucihalobacter</taxon>
    </lineage>
</organism>
<keyword evidence="3 5" id="KW-0012">Acyltransferase</keyword>
<dbReference type="AlphaFoldDB" id="A0A506PC43"/>
<feature type="domain" description="Phospholipid/glycerol acyltransferase" evidence="4">
    <location>
        <begin position="32"/>
        <end position="144"/>
    </location>
</feature>
<keyword evidence="2 5" id="KW-0808">Transferase</keyword>
<proteinExistence type="predicted"/>
<keyword evidence="6" id="KW-1185">Reference proteome</keyword>
<evidence type="ECO:0000256" key="2">
    <source>
        <dbReference type="ARBA" id="ARBA00022679"/>
    </source>
</evidence>
<gene>
    <name evidence="5" type="ORF">FJ651_15235</name>
</gene>
<evidence type="ECO:0000313" key="6">
    <source>
        <dbReference type="Proteomes" id="UP000317332"/>
    </source>
</evidence>
<dbReference type="SMART" id="SM00563">
    <property type="entry name" value="PlsC"/>
    <property type="match status" value="1"/>
</dbReference>
<evidence type="ECO:0000256" key="3">
    <source>
        <dbReference type="ARBA" id="ARBA00023315"/>
    </source>
</evidence>
<dbReference type="PANTHER" id="PTHR10434:SF9">
    <property type="entry name" value="PHOSPHOLIPID_GLYCEROL ACYLTRANSFERASE DOMAIN-CONTAINING PROTEIN"/>
    <property type="match status" value="1"/>
</dbReference>
<protein>
    <submittedName>
        <fullName evidence="5">Acyltransferase</fullName>
    </submittedName>
</protein>
<dbReference type="GO" id="GO:0006654">
    <property type="term" value="P:phosphatidic acid biosynthetic process"/>
    <property type="evidence" value="ECO:0007669"/>
    <property type="project" value="TreeGrafter"/>
</dbReference>
<accession>A0A506PC43</accession>
<evidence type="ECO:0000313" key="5">
    <source>
        <dbReference type="EMBL" id="TPV31541.1"/>
    </source>
</evidence>
<reference evidence="5 6" key="1">
    <citation type="submission" date="2019-06" db="EMBL/GenBank/DDBJ databases">
        <title>Flavobacteriaceae Paucihalobacterium erythroidium CWB-1, complete genome.</title>
        <authorList>
            <person name="Wu S."/>
        </authorList>
    </citation>
    <scope>NUCLEOTIDE SEQUENCE [LARGE SCALE GENOMIC DNA]</scope>
    <source>
        <strain evidence="5 6">CWB-1</strain>
    </source>
</reference>
<name>A0A506PC43_9FLAO</name>
<dbReference type="SUPFAM" id="SSF69593">
    <property type="entry name" value="Glycerol-3-phosphate (1)-acyltransferase"/>
    <property type="match status" value="1"/>
</dbReference>
<dbReference type="OrthoDB" id="9796839at2"/>
<comment type="caution">
    <text evidence="5">The sequence shown here is derived from an EMBL/GenBank/DDBJ whole genome shotgun (WGS) entry which is preliminary data.</text>
</comment>
<dbReference type="Pfam" id="PF01553">
    <property type="entry name" value="Acyltransferase"/>
    <property type="match status" value="1"/>
</dbReference>
<dbReference type="RefSeq" id="WP_140991626.1">
    <property type="nucleotide sequence ID" value="NZ_VHIQ01000008.1"/>
</dbReference>
<dbReference type="EMBL" id="VHIQ01000008">
    <property type="protein sequence ID" value="TPV31541.1"/>
    <property type="molecule type" value="Genomic_DNA"/>
</dbReference>
<dbReference type="PANTHER" id="PTHR10434">
    <property type="entry name" value="1-ACYL-SN-GLYCEROL-3-PHOSPHATE ACYLTRANSFERASE"/>
    <property type="match status" value="1"/>
</dbReference>
<comment type="pathway">
    <text evidence="1">Lipid metabolism.</text>
</comment>
<dbReference type="InterPro" id="IPR002123">
    <property type="entry name" value="Plipid/glycerol_acylTrfase"/>
</dbReference>
<evidence type="ECO:0000259" key="4">
    <source>
        <dbReference type="SMART" id="SM00563"/>
    </source>
</evidence>
<dbReference type="GO" id="GO:0003841">
    <property type="term" value="F:1-acylglycerol-3-phosphate O-acyltransferase activity"/>
    <property type="evidence" value="ECO:0007669"/>
    <property type="project" value="TreeGrafter"/>
</dbReference>